<evidence type="ECO:0000256" key="1">
    <source>
        <dbReference type="ARBA" id="ARBA00004123"/>
    </source>
</evidence>
<evidence type="ECO:0000313" key="8">
    <source>
        <dbReference type="EMBL" id="GJE95887.1"/>
    </source>
</evidence>
<dbReference type="EMBL" id="BPQB01000053">
    <property type="protein sequence ID" value="GJE95887.1"/>
    <property type="molecule type" value="Genomic_DNA"/>
</dbReference>
<sequence length="312" mass="37056">MERIRVYSERSAHRSQPWYYAEAVKPSFSGSSSSRRAGPAPGPSPRRARPADPAQDYHRGRRESEPWRQAAKTYAWVLEQEIAEMARKNEETVRWIYMQQDKERRERVRLGVFGLERGFHSEMSDDEDYAFVARRRRADRAHPPRDINREVQEEFRRLQAQRAETERCRVAYEKRKAAEEERDRQKQRKRELYKLRKDAAERSAWEHYDAEWTRLLSSEASEPLTFESIPWPLIVPPQSTDDIRPARVTIFILSQSHSQGQTMKDRVRSALRRWHPDRFGRILARVRDEDKEKVEEGVGIVVRCLNELLERA</sequence>
<keyword evidence="3" id="KW-0677">Repeat</keyword>
<evidence type="ECO:0000256" key="2">
    <source>
        <dbReference type="ARBA" id="ARBA00022553"/>
    </source>
</evidence>
<comment type="caution">
    <text evidence="8">The sequence shown here is derived from an EMBL/GenBank/DDBJ whole genome shotgun (WGS) entry which is preliminary data.</text>
</comment>
<keyword evidence="9" id="KW-1185">Reference proteome</keyword>
<evidence type="ECO:0000256" key="4">
    <source>
        <dbReference type="ARBA" id="ARBA00023043"/>
    </source>
</evidence>
<gene>
    <name evidence="8" type="ORF">PsYK624_120780</name>
</gene>
<dbReference type="GO" id="GO:0005634">
    <property type="term" value="C:nucleus"/>
    <property type="evidence" value="ECO:0007669"/>
    <property type="project" value="UniProtKB-SubCell"/>
</dbReference>
<organism evidence="8 9">
    <name type="scientific">Phanerochaete sordida</name>
    <dbReference type="NCBI Taxonomy" id="48140"/>
    <lineage>
        <taxon>Eukaryota</taxon>
        <taxon>Fungi</taxon>
        <taxon>Dikarya</taxon>
        <taxon>Basidiomycota</taxon>
        <taxon>Agaricomycotina</taxon>
        <taxon>Agaricomycetes</taxon>
        <taxon>Polyporales</taxon>
        <taxon>Phanerochaetaceae</taxon>
        <taxon>Phanerochaete</taxon>
    </lineage>
</organism>
<feature type="coiled-coil region" evidence="6">
    <location>
        <begin position="148"/>
        <end position="195"/>
    </location>
</feature>
<dbReference type="InterPro" id="IPR038753">
    <property type="entry name" value="NFKBIL1"/>
</dbReference>
<evidence type="ECO:0008006" key="10">
    <source>
        <dbReference type="Google" id="ProtNLM"/>
    </source>
</evidence>
<comment type="subcellular location">
    <subcellularLocation>
        <location evidence="1">Nucleus</location>
    </subcellularLocation>
</comment>
<feature type="region of interest" description="Disordered" evidence="7">
    <location>
        <begin position="26"/>
        <end position="68"/>
    </location>
</feature>
<dbReference type="PANTHER" id="PTHR15263:SF1">
    <property type="entry name" value="NF-KAPPA-B INHIBITOR-LIKE PROTEIN 1"/>
    <property type="match status" value="1"/>
</dbReference>
<keyword evidence="6" id="KW-0175">Coiled coil</keyword>
<proteinExistence type="predicted"/>
<evidence type="ECO:0000256" key="6">
    <source>
        <dbReference type="SAM" id="Coils"/>
    </source>
</evidence>
<evidence type="ECO:0000256" key="5">
    <source>
        <dbReference type="ARBA" id="ARBA00023242"/>
    </source>
</evidence>
<dbReference type="OrthoDB" id="412109at2759"/>
<protein>
    <recommendedName>
        <fullName evidence="10">NF-kappa-B inhibitor-like protein 1</fullName>
    </recommendedName>
</protein>
<keyword evidence="2" id="KW-0597">Phosphoprotein</keyword>
<keyword evidence="5" id="KW-0539">Nucleus</keyword>
<feature type="compositionally biased region" description="Low complexity" evidence="7">
    <location>
        <begin position="26"/>
        <end position="39"/>
    </location>
</feature>
<dbReference type="Proteomes" id="UP000703269">
    <property type="component" value="Unassembled WGS sequence"/>
</dbReference>
<dbReference type="AlphaFoldDB" id="A0A9P3GHV1"/>
<evidence type="ECO:0000313" key="9">
    <source>
        <dbReference type="Proteomes" id="UP000703269"/>
    </source>
</evidence>
<dbReference type="GO" id="GO:0043124">
    <property type="term" value="P:negative regulation of canonical NF-kappaB signal transduction"/>
    <property type="evidence" value="ECO:0007669"/>
    <property type="project" value="InterPro"/>
</dbReference>
<accession>A0A9P3GHV1</accession>
<reference evidence="8 9" key="1">
    <citation type="submission" date="2021-08" db="EMBL/GenBank/DDBJ databases">
        <title>Draft Genome Sequence of Phanerochaete sordida strain YK-624.</title>
        <authorList>
            <person name="Mori T."/>
            <person name="Dohra H."/>
            <person name="Suzuki T."/>
            <person name="Kawagishi H."/>
            <person name="Hirai H."/>
        </authorList>
    </citation>
    <scope>NUCLEOTIDE SEQUENCE [LARGE SCALE GENOMIC DNA]</scope>
    <source>
        <strain evidence="8 9">YK-624</strain>
    </source>
</reference>
<dbReference type="PANTHER" id="PTHR15263">
    <property type="entry name" value="I-KAPPA-B-LIKE PROTEIN IKBL"/>
    <property type="match status" value="1"/>
</dbReference>
<feature type="compositionally biased region" description="Basic and acidic residues" evidence="7">
    <location>
        <begin position="55"/>
        <end position="66"/>
    </location>
</feature>
<keyword evidence="4" id="KW-0040">ANK repeat</keyword>
<evidence type="ECO:0000256" key="7">
    <source>
        <dbReference type="SAM" id="MobiDB-lite"/>
    </source>
</evidence>
<name>A0A9P3GHV1_9APHY</name>
<evidence type="ECO:0000256" key="3">
    <source>
        <dbReference type="ARBA" id="ARBA00022737"/>
    </source>
</evidence>